<dbReference type="EMBL" id="QNGE01000092">
    <property type="protein sequence ID" value="KAA3681974.1"/>
    <property type="molecule type" value="Genomic_DNA"/>
</dbReference>
<name>A0A5J4P267_9TREM</name>
<dbReference type="GO" id="GO:0003676">
    <property type="term" value="F:nucleic acid binding"/>
    <property type="evidence" value="ECO:0007669"/>
    <property type="project" value="InterPro"/>
</dbReference>
<evidence type="ECO:0000259" key="1">
    <source>
        <dbReference type="PROSITE" id="PS50994"/>
    </source>
</evidence>
<gene>
    <name evidence="2" type="ORF">DEA37_0015256</name>
</gene>
<accession>A0A5J4P267</accession>
<dbReference type="Proteomes" id="UP000324629">
    <property type="component" value="Unassembled WGS sequence"/>
</dbReference>
<sequence>MPGQEASTITSLFIYELVARFGTPIELHSEQDAAFESRLLEEVCRMLPIHKTRTTSYHPQSNGLIERTNRTVMTILRAFIKRHQSDRWDEILPQRLLAYRAAVHLSTGYTPSLLTLGHELRLPIEVLTSLAPYECIGLTHYVKELGERLRVAHKVATSSEKPL</sequence>
<evidence type="ECO:0000313" key="3">
    <source>
        <dbReference type="Proteomes" id="UP000324629"/>
    </source>
</evidence>
<dbReference type="InterPro" id="IPR050951">
    <property type="entry name" value="Retrovirus_Pol_polyprotein"/>
</dbReference>
<dbReference type="InterPro" id="IPR001584">
    <property type="entry name" value="Integrase_cat-core"/>
</dbReference>
<feature type="domain" description="Integrase catalytic" evidence="1">
    <location>
        <begin position="1"/>
        <end position="119"/>
    </location>
</feature>
<protein>
    <recommendedName>
        <fullName evidence="1">Integrase catalytic domain-containing protein</fullName>
    </recommendedName>
</protein>
<proteinExistence type="predicted"/>
<dbReference type="PANTHER" id="PTHR37984">
    <property type="entry name" value="PROTEIN CBG26694"/>
    <property type="match status" value="1"/>
</dbReference>
<keyword evidence="3" id="KW-1185">Reference proteome</keyword>
<organism evidence="2 3">
    <name type="scientific">Paragonimus westermani</name>
    <dbReference type="NCBI Taxonomy" id="34504"/>
    <lineage>
        <taxon>Eukaryota</taxon>
        <taxon>Metazoa</taxon>
        <taxon>Spiralia</taxon>
        <taxon>Lophotrochozoa</taxon>
        <taxon>Platyhelminthes</taxon>
        <taxon>Trematoda</taxon>
        <taxon>Digenea</taxon>
        <taxon>Plagiorchiida</taxon>
        <taxon>Troglotremata</taxon>
        <taxon>Troglotrematidae</taxon>
        <taxon>Paragonimus</taxon>
    </lineage>
</organism>
<evidence type="ECO:0000313" key="2">
    <source>
        <dbReference type="EMBL" id="KAA3681974.1"/>
    </source>
</evidence>
<comment type="caution">
    <text evidence="2">The sequence shown here is derived from an EMBL/GenBank/DDBJ whole genome shotgun (WGS) entry which is preliminary data.</text>
</comment>
<dbReference type="InterPro" id="IPR036397">
    <property type="entry name" value="RNaseH_sf"/>
</dbReference>
<dbReference type="InterPro" id="IPR012337">
    <property type="entry name" value="RNaseH-like_sf"/>
</dbReference>
<dbReference type="PROSITE" id="PS50994">
    <property type="entry name" value="INTEGRASE"/>
    <property type="match status" value="1"/>
</dbReference>
<dbReference type="AlphaFoldDB" id="A0A5J4P267"/>
<dbReference type="PANTHER" id="PTHR37984:SF15">
    <property type="entry name" value="INTEGRASE CATALYTIC DOMAIN-CONTAINING PROTEIN"/>
    <property type="match status" value="1"/>
</dbReference>
<reference evidence="2 3" key="1">
    <citation type="journal article" date="2019" name="Gigascience">
        <title>Whole-genome sequence of the oriental lung fluke Paragonimus westermani.</title>
        <authorList>
            <person name="Oey H."/>
            <person name="Zakrzewski M."/>
            <person name="Narain K."/>
            <person name="Devi K.R."/>
            <person name="Agatsuma T."/>
            <person name="Nawaratna S."/>
            <person name="Gobert G.N."/>
            <person name="Jones M.K."/>
            <person name="Ragan M.A."/>
            <person name="McManus D.P."/>
            <person name="Krause L."/>
        </authorList>
    </citation>
    <scope>NUCLEOTIDE SEQUENCE [LARGE SCALE GENOMIC DNA]</scope>
    <source>
        <strain evidence="2 3">IND2009</strain>
    </source>
</reference>
<dbReference type="GO" id="GO:0015074">
    <property type="term" value="P:DNA integration"/>
    <property type="evidence" value="ECO:0007669"/>
    <property type="project" value="InterPro"/>
</dbReference>
<dbReference type="SUPFAM" id="SSF53098">
    <property type="entry name" value="Ribonuclease H-like"/>
    <property type="match status" value="1"/>
</dbReference>
<dbReference type="Gene3D" id="3.30.420.10">
    <property type="entry name" value="Ribonuclease H-like superfamily/Ribonuclease H"/>
    <property type="match status" value="1"/>
</dbReference>